<comment type="similarity">
    <text evidence="2">Belongs to the acyltransferase 3 family.</text>
</comment>
<feature type="transmembrane region" description="Helical" evidence="7">
    <location>
        <begin position="85"/>
        <end position="103"/>
    </location>
</feature>
<dbReference type="InterPro" id="IPR002656">
    <property type="entry name" value="Acyl_transf_3_dom"/>
</dbReference>
<evidence type="ECO:0000256" key="6">
    <source>
        <dbReference type="ARBA" id="ARBA00023136"/>
    </source>
</evidence>
<reference evidence="9 10" key="1">
    <citation type="journal article" date="2015" name="Genome Announc.">
        <title>Expanding the biotechnology potential of lactobacilli through comparative genomics of 213 strains and associated genera.</title>
        <authorList>
            <person name="Sun Z."/>
            <person name="Harris H.M."/>
            <person name="McCann A."/>
            <person name="Guo C."/>
            <person name="Argimon S."/>
            <person name="Zhang W."/>
            <person name="Yang X."/>
            <person name="Jeffery I.B."/>
            <person name="Cooney J.C."/>
            <person name="Kagawa T.F."/>
            <person name="Liu W."/>
            <person name="Song Y."/>
            <person name="Salvetti E."/>
            <person name="Wrobel A."/>
            <person name="Rasinkangas P."/>
            <person name="Parkhill J."/>
            <person name="Rea M.C."/>
            <person name="O'Sullivan O."/>
            <person name="Ritari J."/>
            <person name="Douillard F.P."/>
            <person name="Paul Ross R."/>
            <person name="Yang R."/>
            <person name="Briner A.E."/>
            <person name="Felis G.E."/>
            <person name="de Vos W.M."/>
            <person name="Barrangou R."/>
            <person name="Klaenhammer T.R."/>
            <person name="Caufield P.W."/>
            <person name="Cui Y."/>
            <person name="Zhang H."/>
            <person name="O'Toole P.W."/>
        </authorList>
    </citation>
    <scope>NUCLEOTIDE SEQUENCE [LARGE SCALE GENOMIC DNA]</scope>
    <source>
        <strain evidence="9 10">DSM 15354</strain>
    </source>
</reference>
<organism evidence="9 10">
    <name type="scientific">Lactobacillus psittaci DSM 15354</name>
    <dbReference type="NCBI Taxonomy" id="1122152"/>
    <lineage>
        <taxon>Bacteria</taxon>
        <taxon>Bacillati</taxon>
        <taxon>Bacillota</taxon>
        <taxon>Bacilli</taxon>
        <taxon>Lactobacillales</taxon>
        <taxon>Lactobacillaceae</taxon>
        <taxon>Lactobacillus</taxon>
    </lineage>
</organism>
<feature type="transmembrane region" description="Helical" evidence="7">
    <location>
        <begin position="228"/>
        <end position="248"/>
    </location>
</feature>
<dbReference type="RefSeq" id="WP_081662434.1">
    <property type="nucleotide sequence ID" value="NZ_AUEI01000007.1"/>
</dbReference>
<proteinExistence type="inferred from homology"/>
<feature type="transmembrane region" description="Helical" evidence="7">
    <location>
        <begin position="327"/>
        <end position="350"/>
    </location>
</feature>
<evidence type="ECO:0000256" key="4">
    <source>
        <dbReference type="ARBA" id="ARBA00022692"/>
    </source>
</evidence>
<feature type="transmembrane region" description="Helical" evidence="7">
    <location>
        <begin position="56"/>
        <end position="73"/>
    </location>
</feature>
<evidence type="ECO:0000259" key="8">
    <source>
        <dbReference type="Pfam" id="PF01757"/>
    </source>
</evidence>
<dbReference type="PANTHER" id="PTHR40074">
    <property type="entry name" value="O-ACETYLTRANSFERASE WECH"/>
    <property type="match status" value="1"/>
</dbReference>
<dbReference type="PATRIC" id="fig|1122152.4.peg.862"/>
<keyword evidence="10" id="KW-1185">Reference proteome</keyword>
<feature type="transmembrane region" description="Helical" evidence="7">
    <location>
        <begin position="155"/>
        <end position="176"/>
    </location>
</feature>
<evidence type="ECO:0000313" key="10">
    <source>
        <dbReference type="Proteomes" id="UP000051931"/>
    </source>
</evidence>
<feature type="transmembrane region" description="Helical" evidence="7">
    <location>
        <begin position="123"/>
        <end position="143"/>
    </location>
</feature>
<keyword evidence="5 7" id="KW-1133">Transmembrane helix</keyword>
<comment type="caution">
    <text evidence="9">The sequence shown here is derived from an EMBL/GenBank/DDBJ whole genome shotgun (WGS) entry which is preliminary data.</text>
</comment>
<dbReference type="OrthoDB" id="9810469at2"/>
<keyword evidence="3" id="KW-1003">Cell membrane</keyword>
<dbReference type="STRING" id="1122152.GCA_000425905_00916"/>
<feature type="transmembrane region" description="Helical" evidence="7">
    <location>
        <begin position="196"/>
        <end position="216"/>
    </location>
</feature>
<evidence type="ECO:0000256" key="3">
    <source>
        <dbReference type="ARBA" id="ARBA00022475"/>
    </source>
</evidence>
<evidence type="ECO:0000256" key="2">
    <source>
        <dbReference type="ARBA" id="ARBA00007400"/>
    </source>
</evidence>
<feature type="transmembrane region" description="Helical" evidence="7">
    <location>
        <begin position="12"/>
        <end position="36"/>
    </location>
</feature>
<feature type="domain" description="Acyltransferase 3" evidence="8">
    <location>
        <begin position="9"/>
        <end position="350"/>
    </location>
</feature>
<dbReference type="AlphaFoldDB" id="A0A0R1SA39"/>
<dbReference type="GO" id="GO:0016413">
    <property type="term" value="F:O-acetyltransferase activity"/>
    <property type="evidence" value="ECO:0007669"/>
    <property type="project" value="TreeGrafter"/>
</dbReference>
<evidence type="ECO:0000256" key="1">
    <source>
        <dbReference type="ARBA" id="ARBA00004651"/>
    </source>
</evidence>
<feature type="transmembrane region" description="Helical" evidence="7">
    <location>
        <begin position="260"/>
        <end position="278"/>
    </location>
</feature>
<name>A0A0R1SA39_9LACO</name>
<dbReference type="eggNOG" id="COG3274">
    <property type="taxonomic scope" value="Bacteria"/>
</dbReference>
<dbReference type="Pfam" id="PF01757">
    <property type="entry name" value="Acyl_transf_3"/>
    <property type="match status" value="1"/>
</dbReference>
<dbReference type="Proteomes" id="UP000051931">
    <property type="component" value="Unassembled WGS sequence"/>
</dbReference>
<evidence type="ECO:0000256" key="5">
    <source>
        <dbReference type="ARBA" id="ARBA00022989"/>
    </source>
</evidence>
<evidence type="ECO:0000256" key="7">
    <source>
        <dbReference type="SAM" id="Phobius"/>
    </source>
</evidence>
<dbReference type="GO" id="GO:0009246">
    <property type="term" value="P:enterobacterial common antigen biosynthetic process"/>
    <property type="evidence" value="ECO:0007669"/>
    <property type="project" value="TreeGrafter"/>
</dbReference>
<gene>
    <name evidence="9" type="ORF">FC23_GL000838</name>
</gene>
<comment type="subcellular location">
    <subcellularLocation>
        <location evidence="1">Cell membrane</location>
        <topology evidence="1">Multi-pass membrane protein</topology>
    </subcellularLocation>
</comment>
<keyword evidence="4 7" id="KW-0812">Transmembrane</keyword>
<evidence type="ECO:0000313" key="9">
    <source>
        <dbReference type="EMBL" id="KRL63269.1"/>
    </source>
</evidence>
<protein>
    <recommendedName>
        <fullName evidence="8">Acyltransferase 3 domain-containing protein</fullName>
    </recommendedName>
</protein>
<dbReference type="EMBL" id="AZFB01000004">
    <property type="protein sequence ID" value="KRL63269.1"/>
    <property type="molecule type" value="Genomic_DNA"/>
</dbReference>
<keyword evidence="6 7" id="KW-0472">Membrane</keyword>
<accession>A0A0R1SA39</accession>
<dbReference type="GO" id="GO:0005886">
    <property type="term" value="C:plasma membrane"/>
    <property type="evidence" value="ECO:0007669"/>
    <property type="project" value="UniProtKB-SubCell"/>
</dbReference>
<sequence>MMKIEKKRIAYLDVLRILSMFFIVLIHVSGSMAWYNTIPKSRSWQFLNLLDGISRFSVPIFLMISGCIFLNLKREITHSQLLHKNIKRIAIAFFTWSLVYALYEYWAIPGIAKSVVIGMFFAGHYHMWFLPCIVGMYLITPLLRMWAKDERKLRYFLILTIIFAILIPSVLDFFKAFKNILPVAIWNIMKKVQTTYLRSTFEFPLGLTVYFVLGYYLDQYQLDKTKRICLYSVALIVNILTSLASGWLSFHFNKPMVFNYSYTSINNFLFAIAIFVFIKQVLKNKYISNHNLLVKWSNLMFAVYLVHVLFVHILIERAHVNILWPNGLIGPILVSIIIFILSNIVAFILSKIPLVNKYCM</sequence>
<feature type="transmembrane region" description="Helical" evidence="7">
    <location>
        <begin position="299"/>
        <end position="315"/>
    </location>
</feature>
<dbReference type="PANTHER" id="PTHR40074:SF2">
    <property type="entry name" value="O-ACETYLTRANSFERASE WECH"/>
    <property type="match status" value="1"/>
</dbReference>